<evidence type="ECO:0000256" key="5">
    <source>
        <dbReference type="ARBA" id="ARBA00022692"/>
    </source>
</evidence>
<dbReference type="RefSeq" id="WP_160844477.1">
    <property type="nucleotide sequence ID" value="NZ_WVHT01000004.1"/>
</dbReference>
<keyword evidence="5 11" id="KW-0812">Transmembrane</keyword>
<sequence length="785" mass="87646">MTFKKFIFNAFLLFYFLPASTQTLSSISGSITNGVTPVSGVSIHLLNTSILTTTDQNGIFTIHDVPYGRYIISFNSSGYAVAQQEILLSKPSETIQITLTSSAKQLDEVVVTAQKHDETAKKLPLSLSTLTSKQIEEYKLWNARDLTAIVPNLYSSNPGDNRNVTSLRGIATTSYDPSVATYIDGVNQFSLDTYIAQLQDIEQIEVLRGPQGTLYGRNAMGGVINITTKQPTNHTQGFAEINFGNFGLQRYNIGFRTPLIQNKLFFGVSGMYSSSNGFYTNEFNNTNFDDQHTFLGNYFLKYQVDNKWAVILNLKNATNKNGGAFPLAADKESAFENPFTVNQNATTDMVDNQLNSSLSVNYNGSNFNFTSQSTYQTDYRYYKQPIDGDFSPIDGVSIVNNYGKDWNKVKVGTQEFRFSSPAAISSPFKWIAGVYGFYQDNPVKQGTHFGEDAELVGAPFPNFTSININQQKKYGFALFGQGTYSISTKLDFTLGLRYDYEHDKQAVEGQFQPDGEDVIITQPDTSSKAHFDAFSPKLSLLYKLDPSNNIYAVYSKGFRAGGISQLSSDPSQPPLFSYNPESSNNYELGFKSTLFNKRADFNISLFYTAVNNAQVPTLVLPDAITITRNAGKLESKGLEFEALLKPVNGLEIDYSFGYTDAEYTKLDVPSDGSAIDLSGNKQIFTPDITSLLAVQYGYKFKNNIQAVIRGEWKYLGKQYFNLANTIEQNPYDIFNARIGMSYNDYGIFFWGSNLFDKTYIDYAYDFGAVHLGNPKTYGLTFSKRF</sequence>
<keyword evidence="4" id="KW-0410">Iron transport</keyword>
<dbReference type="CDD" id="cd01347">
    <property type="entry name" value="ligand_gated_channel"/>
    <property type="match status" value="1"/>
</dbReference>
<proteinExistence type="inferred from homology"/>
<evidence type="ECO:0000256" key="12">
    <source>
        <dbReference type="RuleBase" id="RU003357"/>
    </source>
</evidence>
<evidence type="ECO:0000256" key="7">
    <source>
        <dbReference type="ARBA" id="ARBA00023065"/>
    </source>
</evidence>
<keyword evidence="6" id="KW-0408">Iron</keyword>
<keyword evidence="3 11" id="KW-1134">Transmembrane beta strand</keyword>
<dbReference type="InterPro" id="IPR012910">
    <property type="entry name" value="Plug_dom"/>
</dbReference>
<dbReference type="GO" id="GO:0009279">
    <property type="term" value="C:cell outer membrane"/>
    <property type="evidence" value="ECO:0007669"/>
    <property type="project" value="UniProtKB-SubCell"/>
</dbReference>
<keyword evidence="10 11" id="KW-0998">Cell outer membrane</keyword>
<reference evidence="16 17" key="1">
    <citation type="submission" date="2019-11" db="EMBL/GenBank/DDBJ databases">
        <title>Pedobacter sp. HMF7647 Genome sequencing and assembly.</title>
        <authorList>
            <person name="Kang H."/>
            <person name="Kim H."/>
            <person name="Joh K."/>
        </authorList>
    </citation>
    <scope>NUCLEOTIDE SEQUENCE [LARGE SCALE GENOMIC DNA]</scope>
    <source>
        <strain evidence="16 17">HMF7647</strain>
    </source>
</reference>
<dbReference type="PROSITE" id="PS52016">
    <property type="entry name" value="TONB_DEPENDENT_REC_3"/>
    <property type="match status" value="1"/>
</dbReference>
<dbReference type="InterPro" id="IPR000531">
    <property type="entry name" value="Beta-barrel_TonB"/>
</dbReference>
<feature type="domain" description="TonB-dependent receptor-like beta-barrel" evidence="14">
    <location>
        <begin position="338"/>
        <end position="754"/>
    </location>
</feature>
<dbReference type="Proteomes" id="UP000466586">
    <property type="component" value="Unassembled WGS sequence"/>
</dbReference>
<dbReference type="PANTHER" id="PTHR32552">
    <property type="entry name" value="FERRICHROME IRON RECEPTOR-RELATED"/>
    <property type="match status" value="1"/>
</dbReference>
<evidence type="ECO:0000313" key="16">
    <source>
        <dbReference type="EMBL" id="MXV51297.1"/>
    </source>
</evidence>
<organism evidence="16 17">
    <name type="scientific">Hufsiella arboris</name>
    <dbReference type="NCBI Taxonomy" id="2695275"/>
    <lineage>
        <taxon>Bacteria</taxon>
        <taxon>Pseudomonadati</taxon>
        <taxon>Bacteroidota</taxon>
        <taxon>Sphingobacteriia</taxon>
        <taxon>Sphingobacteriales</taxon>
        <taxon>Sphingobacteriaceae</taxon>
        <taxon>Hufsiella</taxon>
    </lineage>
</organism>
<dbReference type="Pfam" id="PF00593">
    <property type="entry name" value="TonB_dep_Rec_b-barrel"/>
    <property type="match status" value="1"/>
</dbReference>
<feature type="domain" description="TonB-dependent receptor plug" evidence="15">
    <location>
        <begin position="121"/>
        <end position="223"/>
    </location>
</feature>
<evidence type="ECO:0000256" key="10">
    <source>
        <dbReference type="ARBA" id="ARBA00023237"/>
    </source>
</evidence>
<dbReference type="PANTHER" id="PTHR32552:SF81">
    <property type="entry name" value="TONB-DEPENDENT OUTER MEMBRANE RECEPTOR"/>
    <property type="match status" value="1"/>
</dbReference>
<evidence type="ECO:0000313" key="17">
    <source>
        <dbReference type="Proteomes" id="UP000466586"/>
    </source>
</evidence>
<comment type="similarity">
    <text evidence="11 12">Belongs to the TonB-dependent receptor family.</text>
</comment>
<evidence type="ECO:0000256" key="8">
    <source>
        <dbReference type="ARBA" id="ARBA00023077"/>
    </source>
</evidence>
<evidence type="ECO:0000256" key="4">
    <source>
        <dbReference type="ARBA" id="ARBA00022496"/>
    </source>
</evidence>
<evidence type="ECO:0000256" key="11">
    <source>
        <dbReference type="PROSITE-ProRule" id="PRU01360"/>
    </source>
</evidence>
<keyword evidence="8 12" id="KW-0798">TonB box</keyword>
<dbReference type="Gene3D" id="2.60.40.1120">
    <property type="entry name" value="Carboxypeptidase-like, regulatory domain"/>
    <property type="match status" value="1"/>
</dbReference>
<dbReference type="InterPro" id="IPR036942">
    <property type="entry name" value="Beta-barrel_TonB_sf"/>
</dbReference>
<gene>
    <name evidence="16" type="ORF">GS399_09985</name>
</gene>
<dbReference type="EMBL" id="WVHT01000004">
    <property type="protein sequence ID" value="MXV51297.1"/>
    <property type="molecule type" value="Genomic_DNA"/>
</dbReference>
<keyword evidence="16" id="KW-0675">Receptor</keyword>
<evidence type="ECO:0000259" key="15">
    <source>
        <dbReference type="Pfam" id="PF07715"/>
    </source>
</evidence>
<evidence type="ECO:0000256" key="2">
    <source>
        <dbReference type="ARBA" id="ARBA00022448"/>
    </source>
</evidence>
<keyword evidence="13" id="KW-0732">Signal</keyword>
<evidence type="ECO:0000256" key="13">
    <source>
        <dbReference type="SAM" id="SignalP"/>
    </source>
</evidence>
<dbReference type="SUPFAM" id="SSF49464">
    <property type="entry name" value="Carboxypeptidase regulatory domain-like"/>
    <property type="match status" value="1"/>
</dbReference>
<dbReference type="Pfam" id="PF07715">
    <property type="entry name" value="Plug"/>
    <property type="match status" value="1"/>
</dbReference>
<evidence type="ECO:0000256" key="6">
    <source>
        <dbReference type="ARBA" id="ARBA00023004"/>
    </source>
</evidence>
<comment type="caution">
    <text evidence="16">The sequence shown here is derived from an EMBL/GenBank/DDBJ whole genome shotgun (WGS) entry which is preliminary data.</text>
</comment>
<dbReference type="InterPro" id="IPR008969">
    <property type="entry name" value="CarboxyPept-like_regulatory"/>
</dbReference>
<dbReference type="GO" id="GO:0006826">
    <property type="term" value="P:iron ion transport"/>
    <property type="evidence" value="ECO:0007669"/>
    <property type="project" value="UniProtKB-KW"/>
</dbReference>
<evidence type="ECO:0000256" key="9">
    <source>
        <dbReference type="ARBA" id="ARBA00023136"/>
    </source>
</evidence>
<accession>A0A7K1Y9N6</accession>
<name>A0A7K1Y9N6_9SPHI</name>
<evidence type="ECO:0000256" key="1">
    <source>
        <dbReference type="ARBA" id="ARBA00004571"/>
    </source>
</evidence>
<protein>
    <submittedName>
        <fullName evidence="16">TonB-dependent receptor</fullName>
    </submittedName>
</protein>
<comment type="subcellular location">
    <subcellularLocation>
        <location evidence="1 11">Cell outer membrane</location>
        <topology evidence="1 11">Multi-pass membrane protein</topology>
    </subcellularLocation>
</comment>
<keyword evidence="17" id="KW-1185">Reference proteome</keyword>
<dbReference type="AlphaFoldDB" id="A0A7K1Y9N6"/>
<feature type="signal peptide" evidence="13">
    <location>
        <begin position="1"/>
        <end position="21"/>
    </location>
</feature>
<evidence type="ECO:0000259" key="14">
    <source>
        <dbReference type="Pfam" id="PF00593"/>
    </source>
</evidence>
<keyword evidence="9 11" id="KW-0472">Membrane</keyword>
<evidence type="ECO:0000256" key="3">
    <source>
        <dbReference type="ARBA" id="ARBA00022452"/>
    </source>
</evidence>
<dbReference type="SUPFAM" id="SSF56935">
    <property type="entry name" value="Porins"/>
    <property type="match status" value="1"/>
</dbReference>
<dbReference type="Pfam" id="PF13715">
    <property type="entry name" value="CarbopepD_reg_2"/>
    <property type="match status" value="1"/>
</dbReference>
<keyword evidence="7" id="KW-0406">Ion transport</keyword>
<keyword evidence="2 11" id="KW-0813">Transport</keyword>
<dbReference type="Gene3D" id="2.40.170.20">
    <property type="entry name" value="TonB-dependent receptor, beta-barrel domain"/>
    <property type="match status" value="1"/>
</dbReference>
<dbReference type="InterPro" id="IPR039426">
    <property type="entry name" value="TonB-dep_rcpt-like"/>
</dbReference>
<feature type="chain" id="PRO_5029526824" evidence="13">
    <location>
        <begin position="22"/>
        <end position="785"/>
    </location>
</feature>